<protein>
    <recommendedName>
        <fullName evidence="3">HEAT repeat protein</fullName>
    </recommendedName>
</protein>
<evidence type="ECO:0000313" key="2">
    <source>
        <dbReference type="Proteomes" id="UP000315010"/>
    </source>
</evidence>
<gene>
    <name evidence="1" type="ORF">CA13_37260</name>
</gene>
<dbReference type="AlphaFoldDB" id="A0A5C5Z4U2"/>
<name>A0A5C5Z4U2_9BACT</name>
<dbReference type="Proteomes" id="UP000315010">
    <property type="component" value="Unassembled WGS sequence"/>
</dbReference>
<evidence type="ECO:0008006" key="3">
    <source>
        <dbReference type="Google" id="ProtNLM"/>
    </source>
</evidence>
<organism evidence="1 2">
    <name type="scientific">Novipirellula herctigrandis</name>
    <dbReference type="NCBI Taxonomy" id="2527986"/>
    <lineage>
        <taxon>Bacteria</taxon>
        <taxon>Pseudomonadati</taxon>
        <taxon>Planctomycetota</taxon>
        <taxon>Planctomycetia</taxon>
        <taxon>Pirellulales</taxon>
        <taxon>Pirellulaceae</taxon>
        <taxon>Novipirellula</taxon>
    </lineage>
</organism>
<keyword evidence="2" id="KW-1185">Reference proteome</keyword>
<dbReference type="OrthoDB" id="235101at2"/>
<reference evidence="1 2" key="1">
    <citation type="submission" date="2019-02" db="EMBL/GenBank/DDBJ databases">
        <title>Deep-cultivation of Planctomycetes and their phenomic and genomic characterization uncovers novel biology.</title>
        <authorList>
            <person name="Wiegand S."/>
            <person name="Jogler M."/>
            <person name="Boedeker C."/>
            <person name="Pinto D."/>
            <person name="Vollmers J."/>
            <person name="Rivas-Marin E."/>
            <person name="Kohn T."/>
            <person name="Peeters S.H."/>
            <person name="Heuer A."/>
            <person name="Rast P."/>
            <person name="Oberbeckmann S."/>
            <person name="Bunk B."/>
            <person name="Jeske O."/>
            <person name="Meyerdierks A."/>
            <person name="Storesund J.E."/>
            <person name="Kallscheuer N."/>
            <person name="Luecker S."/>
            <person name="Lage O.M."/>
            <person name="Pohl T."/>
            <person name="Merkel B.J."/>
            <person name="Hornburger P."/>
            <person name="Mueller R.-W."/>
            <person name="Bruemmer F."/>
            <person name="Labrenz M."/>
            <person name="Spormann A.M."/>
            <person name="Op Den Camp H."/>
            <person name="Overmann J."/>
            <person name="Amann R."/>
            <person name="Jetten M.S.M."/>
            <person name="Mascher T."/>
            <person name="Medema M.H."/>
            <person name="Devos D.P."/>
            <person name="Kaster A.-K."/>
            <person name="Ovreas L."/>
            <person name="Rohde M."/>
            <person name="Galperin M.Y."/>
            <person name="Jogler C."/>
        </authorList>
    </citation>
    <scope>NUCLEOTIDE SEQUENCE [LARGE SCALE GENOMIC DNA]</scope>
    <source>
        <strain evidence="1 2">CA13</strain>
    </source>
</reference>
<dbReference type="InterPro" id="IPR016024">
    <property type="entry name" value="ARM-type_fold"/>
</dbReference>
<evidence type="ECO:0000313" key="1">
    <source>
        <dbReference type="EMBL" id="TWT82264.1"/>
    </source>
</evidence>
<comment type="caution">
    <text evidence="1">The sequence shown here is derived from an EMBL/GenBank/DDBJ whole genome shotgun (WGS) entry which is preliminary data.</text>
</comment>
<dbReference type="EMBL" id="SJPJ01000001">
    <property type="protein sequence ID" value="TWT82264.1"/>
    <property type="molecule type" value="Genomic_DNA"/>
</dbReference>
<accession>A0A5C5Z4U2</accession>
<sequence length="512" mass="56606">MQGLQLTFNQLAESLNTAAVDLLIDTAGATDPSMRLMAMEALLKRSEPECGDVVLTSWETLDLHCRRLLRKKKQWLYPAIEKAIQERTSNLARAISATEALGINNVICLLVPIVETHPSEVIRVSAMEAILELAREVGRDARAERGQSSDRTRIVAALAESVQRYNKHRNDRLVDAFLMVCTWSDRELRALVAPDSPVESLLADRFRTTQRVGIVELLTGFLGRRNVPMFMKEILASRTDEVYRDFFLRMIGHEPSSIILRNLSEIGIPRCCFGDAKLMDQISPDHRAAAVFVYSQAHTDVIAYLRTVVAAINRGGPGVTTAAVLGLSKCEIPEAKVWLRAAIVLSGKDRIAIQADRNASLLEELIELLDNPDAALVRSVRRILKPLHVASMLDRLQALPEEHRRAIGRIVLVIDADAIPHIRDGLRHPVLKKRLAAIAAADALSAVDLLTDAFERISREDHQEARVRACEVMANAESLISLSLLQEMAALPPCPVRDAAVKALSKRSVAVA</sequence>
<dbReference type="RefSeq" id="WP_146398660.1">
    <property type="nucleotide sequence ID" value="NZ_SJPJ01000001.1"/>
</dbReference>
<proteinExistence type="predicted"/>
<dbReference type="SUPFAM" id="SSF48371">
    <property type="entry name" value="ARM repeat"/>
    <property type="match status" value="1"/>
</dbReference>